<evidence type="ECO:0000313" key="2">
    <source>
        <dbReference type="EMBL" id="RID42084.1"/>
    </source>
</evidence>
<feature type="compositionally biased region" description="Basic and acidic residues" evidence="1">
    <location>
        <begin position="191"/>
        <end position="208"/>
    </location>
</feature>
<feature type="compositionally biased region" description="Low complexity" evidence="1">
    <location>
        <begin position="121"/>
        <end position="131"/>
    </location>
</feature>
<dbReference type="InterPro" id="IPR012442">
    <property type="entry name" value="DUF1645_plant"/>
</dbReference>
<feature type="compositionally biased region" description="Basic and acidic residues" evidence="1">
    <location>
        <begin position="173"/>
        <end position="182"/>
    </location>
</feature>
<reference evidence="2 3" key="1">
    <citation type="submission" date="2018-06" db="EMBL/GenBank/DDBJ databases">
        <title>WGS assembly of Brassica rapa FPsc.</title>
        <authorList>
            <person name="Bowman J."/>
            <person name="Kohchi T."/>
            <person name="Yamato K."/>
            <person name="Jenkins J."/>
            <person name="Shu S."/>
            <person name="Ishizaki K."/>
            <person name="Yamaoka S."/>
            <person name="Nishihama R."/>
            <person name="Nakamura Y."/>
            <person name="Berger F."/>
            <person name="Adam C."/>
            <person name="Aki S."/>
            <person name="Althoff F."/>
            <person name="Araki T."/>
            <person name="Arteaga-Vazquez M."/>
            <person name="Balasubrmanian S."/>
            <person name="Bauer D."/>
            <person name="Boehm C."/>
            <person name="Briginshaw L."/>
            <person name="Caballero-Perez J."/>
            <person name="Catarino B."/>
            <person name="Chen F."/>
            <person name="Chiyoda S."/>
            <person name="Chovatia M."/>
            <person name="Davies K."/>
            <person name="Delmans M."/>
            <person name="Demura T."/>
            <person name="Dierschke T."/>
            <person name="Dolan L."/>
            <person name="Dorantes-Acosta A."/>
            <person name="Eklund D."/>
            <person name="Florent S."/>
            <person name="Flores-Sandoval E."/>
            <person name="Fujiyama A."/>
            <person name="Fukuzawa H."/>
            <person name="Galik B."/>
            <person name="Grimanelli D."/>
            <person name="Grimwood J."/>
            <person name="Grossniklaus U."/>
            <person name="Hamada T."/>
            <person name="Haseloff J."/>
            <person name="Hetherington A."/>
            <person name="Higo A."/>
            <person name="Hirakawa Y."/>
            <person name="Hundley H."/>
            <person name="Ikeda Y."/>
            <person name="Inoue K."/>
            <person name="Inoue S."/>
            <person name="Ishida S."/>
            <person name="Jia Q."/>
            <person name="Kakita M."/>
            <person name="Kanazawa T."/>
            <person name="Kawai Y."/>
            <person name="Kawashima T."/>
            <person name="Kennedy M."/>
            <person name="Kinose K."/>
            <person name="Kinoshita T."/>
            <person name="Kohara Y."/>
            <person name="Koide E."/>
            <person name="Komatsu K."/>
            <person name="Kopischke S."/>
            <person name="Kubo M."/>
            <person name="Kyozuka J."/>
            <person name="Lagercrantz U."/>
            <person name="Lin S."/>
            <person name="Lindquist E."/>
            <person name="Lipzen A."/>
            <person name="Lu C."/>
            <person name="Luna E."/>
            <person name="Martienssen R."/>
            <person name="Minamino N."/>
            <person name="Mizutani M."/>
            <person name="Mizutani M."/>
            <person name="Mochizuki N."/>
            <person name="Monte I."/>
            <person name="Mosher R."/>
            <person name="Nagasaki H."/>
            <person name="Nakagami H."/>
            <person name="Naramoto S."/>
            <person name="Nishitani K."/>
            <person name="Ohtani M."/>
            <person name="Okamoto T."/>
            <person name="Okumura M."/>
            <person name="Phillips J."/>
            <person name="Pollak B."/>
            <person name="Reinders A."/>
            <person name="Roevekamp M."/>
            <person name="Sano R."/>
            <person name="Sawa S."/>
            <person name="Schmid M."/>
            <person name="Shirakawa M."/>
            <person name="Solano R."/>
            <person name="Spunde A."/>
            <person name="Suetsugu N."/>
            <person name="Sugano S."/>
            <person name="Sugiyama A."/>
            <person name="Sun R."/>
            <person name="Suzuki Y."/>
            <person name="Takenaka M."/>
            <person name="Takezawa D."/>
            <person name="Tomogane H."/>
            <person name="Tsuzuki M."/>
            <person name="Ueda T."/>
            <person name="Umeda M."/>
            <person name="Ward J."/>
            <person name="Watanabe Y."/>
            <person name="Yazaki K."/>
            <person name="Yokoyama R."/>
            <person name="Yoshitake Y."/>
            <person name="Yotsui I."/>
            <person name="Zachgo S."/>
            <person name="Schmutz J."/>
        </authorList>
    </citation>
    <scope>NUCLEOTIDE SEQUENCE [LARGE SCALE GENOMIC DNA]</scope>
    <source>
        <strain evidence="3">cv. B-3</strain>
    </source>
</reference>
<feature type="region of interest" description="Disordered" evidence="1">
    <location>
        <begin position="121"/>
        <end position="238"/>
    </location>
</feature>
<dbReference type="EMBL" id="CM010637">
    <property type="protein sequence ID" value="RID42084.1"/>
    <property type="molecule type" value="Genomic_DNA"/>
</dbReference>
<sequence>MNRVKKTEDITDSQEDRTMQDFSYSTESFSPSFSFYVSGDGEIVEAAVRVVRESYGDDTAEFEFETLPLHEENFFHFPTTTETKSFDSSHKEEDGDDVAAVANRVTSNNLLYGGWILDQSISSPSQSPSSSESEDSEDLSPGRYSCFWSPTRSPARADSSKSKTSSAPKRCRIKDLLRRSHSDGAVSTTSEPKRCRFKDLLRRSHSDGRGSGSLVSPSGNSSPAVRGRNKTTSNKYTNTGEVNMRRKTYLPYRQDLIGVFAGMSRLSR</sequence>
<feature type="compositionally biased region" description="Low complexity" evidence="1">
    <location>
        <begin position="212"/>
        <end position="222"/>
    </location>
</feature>
<organism evidence="2 3">
    <name type="scientific">Brassica campestris</name>
    <name type="common">Field mustard</name>
    <dbReference type="NCBI Taxonomy" id="3711"/>
    <lineage>
        <taxon>Eukaryota</taxon>
        <taxon>Viridiplantae</taxon>
        <taxon>Streptophyta</taxon>
        <taxon>Embryophyta</taxon>
        <taxon>Tracheophyta</taxon>
        <taxon>Spermatophyta</taxon>
        <taxon>Magnoliopsida</taxon>
        <taxon>eudicotyledons</taxon>
        <taxon>Gunneridae</taxon>
        <taxon>Pentapetalae</taxon>
        <taxon>rosids</taxon>
        <taxon>malvids</taxon>
        <taxon>Brassicales</taxon>
        <taxon>Brassicaceae</taxon>
        <taxon>Brassiceae</taxon>
        <taxon>Brassica</taxon>
    </lineage>
</organism>
<dbReference type="PANTHER" id="PTHR33095:SF95">
    <property type="entry name" value="DUF4005 DOMAIN-CONTAINING PROTEIN"/>
    <property type="match status" value="1"/>
</dbReference>
<evidence type="ECO:0000313" key="3">
    <source>
        <dbReference type="Proteomes" id="UP000264353"/>
    </source>
</evidence>
<dbReference type="PANTHER" id="PTHR33095">
    <property type="entry name" value="OS07G0619500 PROTEIN"/>
    <property type="match status" value="1"/>
</dbReference>
<gene>
    <name evidence="2" type="ORF">BRARA_J02000</name>
</gene>
<feature type="compositionally biased region" description="Basic and acidic residues" evidence="1">
    <location>
        <begin position="1"/>
        <end position="19"/>
    </location>
</feature>
<dbReference type="Proteomes" id="UP000264353">
    <property type="component" value="Chromosome A10"/>
</dbReference>
<evidence type="ECO:0000256" key="1">
    <source>
        <dbReference type="SAM" id="MobiDB-lite"/>
    </source>
</evidence>
<dbReference type="Pfam" id="PF07816">
    <property type="entry name" value="DUF1645"/>
    <property type="match status" value="1"/>
</dbReference>
<dbReference type="AlphaFoldDB" id="A0A397XR92"/>
<proteinExistence type="predicted"/>
<feature type="region of interest" description="Disordered" evidence="1">
    <location>
        <begin position="1"/>
        <end position="27"/>
    </location>
</feature>
<protein>
    <submittedName>
        <fullName evidence="2">Uncharacterized protein</fullName>
    </submittedName>
</protein>
<accession>A0A397XR92</accession>
<name>A0A397XR92_BRACM</name>